<dbReference type="InParanoid" id="E2BBV7"/>
<accession>E2BBV7</accession>
<gene>
    <name evidence="1" type="ORF">EAI_04479</name>
</gene>
<keyword evidence="2" id="KW-1185">Reference proteome</keyword>
<evidence type="ECO:0000313" key="1">
    <source>
        <dbReference type="EMBL" id="EFN86823.1"/>
    </source>
</evidence>
<reference evidence="1 2" key="1">
    <citation type="journal article" date="2010" name="Science">
        <title>Genomic comparison of the ants Camponotus floridanus and Harpegnathos saltator.</title>
        <authorList>
            <person name="Bonasio R."/>
            <person name="Zhang G."/>
            <person name="Ye C."/>
            <person name="Mutti N.S."/>
            <person name="Fang X."/>
            <person name="Qin N."/>
            <person name="Donahue G."/>
            <person name="Yang P."/>
            <person name="Li Q."/>
            <person name="Li C."/>
            <person name="Zhang P."/>
            <person name="Huang Z."/>
            <person name="Berger S.L."/>
            <person name="Reinberg D."/>
            <person name="Wang J."/>
            <person name="Liebig J."/>
        </authorList>
    </citation>
    <scope>NUCLEOTIDE SEQUENCE [LARGE SCALE GENOMIC DNA]</scope>
    <source>
        <strain evidence="1 2">R22 G/1</strain>
    </source>
</reference>
<evidence type="ECO:0000313" key="2">
    <source>
        <dbReference type="Proteomes" id="UP000008237"/>
    </source>
</evidence>
<proteinExistence type="predicted"/>
<dbReference type="AlphaFoldDB" id="E2BBV7"/>
<dbReference type="EMBL" id="GL447153">
    <property type="protein sequence ID" value="EFN86823.1"/>
    <property type="molecule type" value="Genomic_DNA"/>
</dbReference>
<dbReference type="Proteomes" id="UP000008237">
    <property type="component" value="Unassembled WGS sequence"/>
</dbReference>
<sequence length="95" mass="11362">MEDREREAEIERRKGKNVQVGYMKMWVNGRMKRWDEIEDGMGKAEEEVAEGYRWKCQEMKRRNRNPDSTGPPMDVRLTSNLCPMFRFTFAVINLT</sequence>
<name>E2BBV7_HARSA</name>
<organism evidence="2">
    <name type="scientific">Harpegnathos saltator</name>
    <name type="common">Jerdon's jumping ant</name>
    <dbReference type="NCBI Taxonomy" id="610380"/>
    <lineage>
        <taxon>Eukaryota</taxon>
        <taxon>Metazoa</taxon>
        <taxon>Ecdysozoa</taxon>
        <taxon>Arthropoda</taxon>
        <taxon>Hexapoda</taxon>
        <taxon>Insecta</taxon>
        <taxon>Pterygota</taxon>
        <taxon>Neoptera</taxon>
        <taxon>Endopterygota</taxon>
        <taxon>Hymenoptera</taxon>
        <taxon>Apocrita</taxon>
        <taxon>Aculeata</taxon>
        <taxon>Formicoidea</taxon>
        <taxon>Formicidae</taxon>
        <taxon>Ponerinae</taxon>
        <taxon>Ponerini</taxon>
        <taxon>Harpegnathos</taxon>
    </lineage>
</organism>
<protein>
    <submittedName>
        <fullName evidence="1">Uncharacterized protein</fullName>
    </submittedName>
</protein>